<dbReference type="eggNOG" id="COG0848">
    <property type="taxonomic scope" value="Bacteria"/>
</dbReference>
<evidence type="ECO:0000256" key="6">
    <source>
        <dbReference type="ARBA" id="ARBA00023136"/>
    </source>
</evidence>
<dbReference type="AlphaFoldDB" id="B4W207"/>
<dbReference type="Pfam" id="PF02472">
    <property type="entry name" value="ExbD"/>
    <property type="match status" value="1"/>
</dbReference>
<dbReference type="Gene3D" id="3.30.420.270">
    <property type="match status" value="1"/>
</dbReference>
<keyword evidence="3" id="KW-1003">Cell membrane</keyword>
<comment type="similarity">
    <text evidence="2 7">Belongs to the ExbD/TolR family.</text>
</comment>
<keyword evidence="4 7" id="KW-0812">Transmembrane</keyword>
<protein>
    <submittedName>
        <fullName evidence="8">Transport energizing protein, ExbD/TolR family</fullName>
    </submittedName>
</protein>
<keyword evidence="9" id="KW-1185">Reference proteome</keyword>
<dbReference type="EMBL" id="DS989869">
    <property type="protein sequence ID" value="EDX71854.1"/>
    <property type="molecule type" value="Genomic_DNA"/>
</dbReference>
<dbReference type="GO" id="GO:0015031">
    <property type="term" value="P:protein transport"/>
    <property type="evidence" value="ECO:0007669"/>
    <property type="project" value="UniProtKB-KW"/>
</dbReference>
<dbReference type="STRING" id="118168.MC7420_6940"/>
<dbReference type="InterPro" id="IPR003400">
    <property type="entry name" value="ExbD"/>
</dbReference>
<evidence type="ECO:0000256" key="5">
    <source>
        <dbReference type="ARBA" id="ARBA00022989"/>
    </source>
</evidence>
<keyword evidence="5" id="KW-1133">Transmembrane helix</keyword>
<evidence type="ECO:0000313" key="9">
    <source>
        <dbReference type="Proteomes" id="UP000003835"/>
    </source>
</evidence>
<organism evidence="8 9">
    <name type="scientific">Coleofasciculus chthonoplastes PCC 7420</name>
    <dbReference type="NCBI Taxonomy" id="118168"/>
    <lineage>
        <taxon>Bacteria</taxon>
        <taxon>Bacillati</taxon>
        <taxon>Cyanobacteriota</taxon>
        <taxon>Cyanophyceae</taxon>
        <taxon>Coleofasciculales</taxon>
        <taxon>Coleofasciculaceae</taxon>
        <taxon>Coleofasciculus</taxon>
    </lineage>
</organism>
<reference evidence="8 9" key="1">
    <citation type="submission" date="2008-07" db="EMBL/GenBank/DDBJ databases">
        <authorList>
            <person name="Tandeau de Marsac N."/>
            <person name="Ferriera S."/>
            <person name="Johnson J."/>
            <person name="Kravitz S."/>
            <person name="Beeson K."/>
            <person name="Sutton G."/>
            <person name="Rogers Y.-H."/>
            <person name="Friedman R."/>
            <person name="Frazier M."/>
            <person name="Venter J.C."/>
        </authorList>
    </citation>
    <scope>NUCLEOTIDE SEQUENCE [LARGE SCALE GENOMIC DNA]</scope>
    <source>
        <strain evidence="8 9">PCC 7420</strain>
    </source>
</reference>
<evidence type="ECO:0000256" key="7">
    <source>
        <dbReference type="RuleBase" id="RU003879"/>
    </source>
</evidence>
<proteinExistence type="inferred from homology"/>
<evidence type="ECO:0000256" key="3">
    <source>
        <dbReference type="ARBA" id="ARBA00022475"/>
    </source>
</evidence>
<dbReference type="HOGENOM" id="CLU_085305_3_2_3"/>
<evidence type="ECO:0000313" key="8">
    <source>
        <dbReference type="EMBL" id="EDX71854.1"/>
    </source>
</evidence>
<dbReference type="Proteomes" id="UP000003835">
    <property type="component" value="Unassembled WGS sequence"/>
</dbReference>
<dbReference type="PANTHER" id="PTHR30558">
    <property type="entry name" value="EXBD MEMBRANE COMPONENT OF PMF-DRIVEN MACROMOLECULE IMPORT SYSTEM"/>
    <property type="match status" value="1"/>
</dbReference>
<name>B4W207_9CYAN</name>
<keyword evidence="7" id="KW-0813">Transport</keyword>
<dbReference type="GO" id="GO:0022857">
    <property type="term" value="F:transmembrane transporter activity"/>
    <property type="evidence" value="ECO:0007669"/>
    <property type="project" value="InterPro"/>
</dbReference>
<keyword evidence="7" id="KW-0653">Protein transport</keyword>
<comment type="subcellular location">
    <subcellularLocation>
        <location evidence="1">Cell membrane</location>
        <topology evidence="1">Single-pass membrane protein</topology>
    </subcellularLocation>
    <subcellularLocation>
        <location evidence="7">Cell membrane</location>
        <topology evidence="7">Single-pass type II membrane protein</topology>
    </subcellularLocation>
</comment>
<keyword evidence="6" id="KW-0472">Membrane</keyword>
<gene>
    <name evidence="8" type="ORF">MC7420_6940</name>
</gene>
<accession>B4W207</accession>
<sequence length="114" mass="12620">MGVLAFFVMNSMLLTTQEGVNVQLPNTETTQTQQPEKPTPLIIQLNSRGQLVIGNQSVSQEQLFEQIQTYLSQNPQGAVFLQADSQLPYEQVIQVLAQMRDVGGDRVSLAIESN</sequence>
<dbReference type="GO" id="GO:0005886">
    <property type="term" value="C:plasma membrane"/>
    <property type="evidence" value="ECO:0007669"/>
    <property type="project" value="UniProtKB-SubCell"/>
</dbReference>
<evidence type="ECO:0000256" key="2">
    <source>
        <dbReference type="ARBA" id="ARBA00005811"/>
    </source>
</evidence>
<evidence type="ECO:0000256" key="1">
    <source>
        <dbReference type="ARBA" id="ARBA00004162"/>
    </source>
</evidence>
<evidence type="ECO:0000256" key="4">
    <source>
        <dbReference type="ARBA" id="ARBA00022692"/>
    </source>
</evidence>
<dbReference type="PANTHER" id="PTHR30558:SF3">
    <property type="entry name" value="BIOPOLYMER TRANSPORT PROTEIN EXBD-RELATED"/>
    <property type="match status" value="1"/>
</dbReference>